<dbReference type="Proteomes" id="UP000321612">
    <property type="component" value="Unassembled WGS sequence"/>
</dbReference>
<gene>
    <name evidence="3" type="ORF">ETF27_05140</name>
</gene>
<dbReference type="RefSeq" id="WP_130828771.1">
    <property type="nucleotide sequence ID" value="NZ_SDIK01000035.1"/>
</dbReference>
<protein>
    <submittedName>
        <fullName evidence="3">DUF4296 domain-containing protein</fullName>
    </submittedName>
</protein>
<dbReference type="PROSITE" id="PS51257">
    <property type="entry name" value="PROKAR_LIPOPROTEIN"/>
    <property type="match status" value="1"/>
</dbReference>
<evidence type="ECO:0000259" key="2">
    <source>
        <dbReference type="Pfam" id="PF14129"/>
    </source>
</evidence>
<dbReference type="EMBL" id="SDIK01000035">
    <property type="protein sequence ID" value="TXJ62272.1"/>
    <property type="molecule type" value="Genomic_DNA"/>
</dbReference>
<sequence length="314" mass="36234">MIRNEKVLYVYLMISFFLLISCKPTVPSNYIQPGDMEKILYDYHLAMSLATQKGNSSQIQKTYKLMALKKHGVSESQFELSMRYYMRHTEKLHKIYENLSLRFEEEARIQGISENDLNQYGSSMLQGDTADIWNKAKSMILTPYAPRNYEYFTIKADTSFHKGDKLMLNFDSKFIIQDGTRNAIVVLNVVFKNDSISSQTLHINSDSHQSLVLEDNDGLGIKSVYGYFLMAKPQELSSTFKLLILTNIRLIKMHVRGSEGNQPDSMKATGDIRMVGDNPVNPHLPLKPYDEELKEQRTPQEAMRERNIPERVPR</sequence>
<dbReference type="AlphaFoldDB" id="A0A5C8GK60"/>
<dbReference type="InterPro" id="IPR025381">
    <property type="entry name" value="DUF4296"/>
</dbReference>
<evidence type="ECO:0000313" key="3">
    <source>
        <dbReference type="EMBL" id="TXJ62272.1"/>
    </source>
</evidence>
<organism evidence="3 4">
    <name type="scientific">Prevotella brunnea</name>
    <dbReference type="NCBI Taxonomy" id="2508867"/>
    <lineage>
        <taxon>Bacteria</taxon>
        <taxon>Pseudomonadati</taxon>
        <taxon>Bacteroidota</taxon>
        <taxon>Bacteroidia</taxon>
        <taxon>Bacteroidales</taxon>
        <taxon>Prevotellaceae</taxon>
        <taxon>Prevotella</taxon>
    </lineage>
</organism>
<evidence type="ECO:0000256" key="1">
    <source>
        <dbReference type="SAM" id="MobiDB-lite"/>
    </source>
</evidence>
<evidence type="ECO:0000313" key="4">
    <source>
        <dbReference type="Proteomes" id="UP000321612"/>
    </source>
</evidence>
<reference evidence="4" key="1">
    <citation type="submission" date="2019-05" db="EMBL/GenBank/DDBJ databases">
        <title>Prevotella brunnea sp. nov., isolated from a wound of a patient.</title>
        <authorList>
            <person name="Buhl M."/>
        </authorList>
    </citation>
    <scope>NUCLEOTIDE SEQUENCE [LARGE SCALE GENOMIC DNA]</scope>
    <source>
        <strain evidence="4">A2672</strain>
    </source>
</reference>
<proteinExistence type="predicted"/>
<feature type="domain" description="DUF4296" evidence="2">
    <location>
        <begin position="27"/>
        <end position="106"/>
    </location>
</feature>
<accession>A0A5C8GK60</accession>
<dbReference type="Pfam" id="PF14129">
    <property type="entry name" value="DUF4296"/>
    <property type="match status" value="1"/>
</dbReference>
<feature type="compositionally biased region" description="Basic and acidic residues" evidence="1">
    <location>
        <begin position="288"/>
        <end position="314"/>
    </location>
</feature>
<comment type="caution">
    <text evidence="3">The sequence shown here is derived from an EMBL/GenBank/DDBJ whole genome shotgun (WGS) entry which is preliminary data.</text>
</comment>
<dbReference type="OrthoDB" id="678784at2"/>
<feature type="region of interest" description="Disordered" evidence="1">
    <location>
        <begin position="275"/>
        <end position="314"/>
    </location>
</feature>
<name>A0A5C8GK60_9BACT</name>
<keyword evidence="4" id="KW-1185">Reference proteome</keyword>